<protein>
    <submittedName>
        <fullName evidence="1">Uncharacterized protein</fullName>
    </submittedName>
</protein>
<dbReference type="HOGENOM" id="CLU_101491_0_0_1"/>
<evidence type="ECO:0000313" key="2">
    <source>
        <dbReference type="Proteomes" id="UP000054217"/>
    </source>
</evidence>
<sequence>FHQISSFGKSAIRRFPSNISEVRQQTARTFEDILQCAIPAFEGLLPSEHDAIIRTLLFRLAQWHALAKLRIHTDDSLQQLEEATRLLGRQLRKFRDFTCSAFKTMELPSEATAQRRRQENKISLEPTQTTSVPTTRQKTFNLSTYKLHALGDYVNSIRTFGTTDSYTTQIVGHLMASSDRRSTHFKY</sequence>
<dbReference type="OrthoDB" id="3269417at2759"/>
<accession>A0A0C3NUR5</accession>
<dbReference type="EMBL" id="KN832010">
    <property type="protein sequence ID" value="KIN98948.1"/>
    <property type="molecule type" value="Genomic_DNA"/>
</dbReference>
<dbReference type="AlphaFoldDB" id="A0A0C3NUR5"/>
<organism evidence="1 2">
    <name type="scientific">Pisolithus tinctorius Marx 270</name>
    <dbReference type="NCBI Taxonomy" id="870435"/>
    <lineage>
        <taxon>Eukaryota</taxon>
        <taxon>Fungi</taxon>
        <taxon>Dikarya</taxon>
        <taxon>Basidiomycota</taxon>
        <taxon>Agaricomycotina</taxon>
        <taxon>Agaricomycetes</taxon>
        <taxon>Agaricomycetidae</taxon>
        <taxon>Boletales</taxon>
        <taxon>Sclerodermatineae</taxon>
        <taxon>Pisolithaceae</taxon>
        <taxon>Pisolithus</taxon>
    </lineage>
</organism>
<proteinExistence type="predicted"/>
<gene>
    <name evidence="1" type="ORF">M404DRAFT_156554</name>
</gene>
<reference evidence="2" key="2">
    <citation type="submission" date="2015-01" db="EMBL/GenBank/DDBJ databases">
        <title>Evolutionary Origins and Diversification of the Mycorrhizal Mutualists.</title>
        <authorList>
            <consortium name="DOE Joint Genome Institute"/>
            <consortium name="Mycorrhizal Genomics Consortium"/>
            <person name="Kohler A."/>
            <person name="Kuo A."/>
            <person name="Nagy L.G."/>
            <person name="Floudas D."/>
            <person name="Copeland A."/>
            <person name="Barry K.W."/>
            <person name="Cichocki N."/>
            <person name="Veneault-Fourrey C."/>
            <person name="LaButti K."/>
            <person name="Lindquist E.A."/>
            <person name="Lipzen A."/>
            <person name="Lundell T."/>
            <person name="Morin E."/>
            <person name="Murat C."/>
            <person name="Riley R."/>
            <person name="Ohm R."/>
            <person name="Sun H."/>
            <person name="Tunlid A."/>
            <person name="Henrissat B."/>
            <person name="Grigoriev I.V."/>
            <person name="Hibbett D.S."/>
            <person name="Martin F."/>
        </authorList>
    </citation>
    <scope>NUCLEOTIDE SEQUENCE [LARGE SCALE GENOMIC DNA]</scope>
    <source>
        <strain evidence="2">Marx 270</strain>
    </source>
</reference>
<reference evidence="1 2" key="1">
    <citation type="submission" date="2014-04" db="EMBL/GenBank/DDBJ databases">
        <authorList>
            <consortium name="DOE Joint Genome Institute"/>
            <person name="Kuo A."/>
            <person name="Kohler A."/>
            <person name="Costa M.D."/>
            <person name="Nagy L.G."/>
            <person name="Floudas D."/>
            <person name="Copeland A."/>
            <person name="Barry K.W."/>
            <person name="Cichocki N."/>
            <person name="Veneault-Fourrey C."/>
            <person name="LaButti K."/>
            <person name="Lindquist E.A."/>
            <person name="Lipzen A."/>
            <person name="Lundell T."/>
            <person name="Morin E."/>
            <person name="Murat C."/>
            <person name="Sun H."/>
            <person name="Tunlid A."/>
            <person name="Henrissat B."/>
            <person name="Grigoriev I.V."/>
            <person name="Hibbett D.S."/>
            <person name="Martin F."/>
            <person name="Nordberg H.P."/>
            <person name="Cantor M.N."/>
            <person name="Hua S.X."/>
        </authorList>
    </citation>
    <scope>NUCLEOTIDE SEQUENCE [LARGE SCALE GENOMIC DNA]</scope>
    <source>
        <strain evidence="1 2">Marx 270</strain>
    </source>
</reference>
<name>A0A0C3NUR5_PISTI</name>
<dbReference type="STRING" id="870435.A0A0C3NUR5"/>
<feature type="non-terminal residue" evidence="1">
    <location>
        <position position="1"/>
    </location>
</feature>
<evidence type="ECO:0000313" key="1">
    <source>
        <dbReference type="EMBL" id="KIN98948.1"/>
    </source>
</evidence>
<keyword evidence="2" id="KW-1185">Reference proteome</keyword>
<dbReference type="InParanoid" id="A0A0C3NUR5"/>
<dbReference type="Proteomes" id="UP000054217">
    <property type="component" value="Unassembled WGS sequence"/>
</dbReference>